<keyword evidence="10" id="KW-0418">Kinase</keyword>
<dbReference type="Proteomes" id="UP000322976">
    <property type="component" value="Unassembled WGS sequence"/>
</dbReference>
<evidence type="ECO:0000313" key="19">
    <source>
        <dbReference type="Proteomes" id="UP000322976"/>
    </source>
</evidence>
<keyword evidence="8 16" id="KW-0812">Transmembrane</keyword>
<keyword evidence="19" id="KW-1185">Reference proteome</keyword>
<feature type="domain" description="Histidine kinase" evidence="17">
    <location>
        <begin position="530"/>
        <end position="743"/>
    </location>
</feature>
<evidence type="ECO:0000256" key="12">
    <source>
        <dbReference type="ARBA" id="ARBA00022989"/>
    </source>
</evidence>
<dbReference type="PANTHER" id="PTHR43711">
    <property type="entry name" value="TWO-COMPONENT HISTIDINE KINASE"/>
    <property type="match status" value="1"/>
</dbReference>
<dbReference type="EMBL" id="VTPS01000006">
    <property type="protein sequence ID" value="TZE82452.1"/>
    <property type="molecule type" value="Genomic_DNA"/>
</dbReference>
<keyword evidence="6" id="KW-0597">Phosphoprotein</keyword>
<sequence>MMQQMQELIGTYSNPLVHLSSLMSLRRSLMNRRTLYLVLIVVLLIVVMLTAVNIFNIIEEYSIRNIQAVDSQITGEIRTYINDKLEKADSDALFLAEFMGSSSVLNSDVDVDYDYNLKRVQDIFVRFAAINNLYSQVRFINDEGDEIIRVDNDGRETQLIQDDKLQNKADRPYFRNIINQQKGSVYVSPIDLNVENGEIEVPLNPVLRVGAPVYDRSNRLKGVIVLNISGDRLLKFLDDYDNISIINQDGMYIYNRDSSKRWGKILGTGKEFQKDFSADTMARIVRAGEGYIEENGKLITFKRFDAGHELWYVLLSNDMAAIAKPYNDLKRALLIATIAGSAVAGLLFGLFLREYRRSVTSEKLEETNRLLIAKQSELEEDYALVEELNAQLDEQTKNLRKQRDITLAVVDSVDDYIILFREDGTITINRNAKGLFNFEADDTVKAEEWARVFFKPFTPDGLADELVSLLSDRFSSLQKEIYLIPRSMYFKLYSVPVSMESGEYIGRLVVLHDITREKEVDRLKSELISTVSHELRTPMSSILGFAELLTTRQLAEGKKKEYIGIIQSEAKRLTQLINDFLDIQRMESGRQVYNMRKVDIKAVAEETVRLYRDSSGRDILLETSSTIPFVYGDEDKIKQVFSNLISNAVKYSSEGDIRISLSRDGMMVKCSVSDRGIGIPDEEKDKIFERFFRVHSEDTREIGGTGLGLAICREIVTAHGGDIWFESEVGKGSTFSFTIPIYREVKEDSRHDE</sequence>
<comment type="subcellular location">
    <subcellularLocation>
        <location evidence="3">Cell membrane</location>
        <topology evidence="3">Multi-pass membrane protein</topology>
    </subcellularLocation>
    <subcellularLocation>
        <location evidence="2">Membrane raft</location>
        <topology evidence="2">Multi-pass membrane protein</topology>
    </subcellularLocation>
</comment>
<evidence type="ECO:0000256" key="8">
    <source>
        <dbReference type="ARBA" id="ARBA00022692"/>
    </source>
</evidence>
<dbReference type="Pfam" id="PF02518">
    <property type="entry name" value="HATPase_c"/>
    <property type="match status" value="1"/>
</dbReference>
<dbReference type="EC" id="2.7.13.3" evidence="4"/>
<keyword evidence="15" id="KW-0175">Coiled coil</keyword>
<feature type="transmembrane region" description="Helical" evidence="16">
    <location>
        <begin position="35"/>
        <end position="58"/>
    </location>
</feature>
<feature type="coiled-coil region" evidence="15">
    <location>
        <begin position="361"/>
        <end position="405"/>
    </location>
</feature>
<dbReference type="InterPro" id="IPR036097">
    <property type="entry name" value="HisK_dim/P_sf"/>
</dbReference>
<dbReference type="GO" id="GO:0005886">
    <property type="term" value="C:plasma membrane"/>
    <property type="evidence" value="ECO:0007669"/>
    <property type="project" value="UniProtKB-SubCell"/>
</dbReference>
<dbReference type="Gene3D" id="3.30.565.10">
    <property type="entry name" value="Histidine kinase-like ATPase, C-terminal domain"/>
    <property type="match status" value="1"/>
</dbReference>
<evidence type="ECO:0000256" key="13">
    <source>
        <dbReference type="ARBA" id="ARBA00023012"/>
    </source>
</evidence>
<dbReference type="FunFam" id="3.30.565.10:FF:000023">
    <property type="entry name" value="PAS domain-containing sensor histidine kinase"/>
    <property type="match status" value="1"/>
</dbReference>
<keyword evidence="5" id="KW-1003">Cell membrane</keyword>
<evidence type="ECO:0000256" key="4">
    <source>
        <dbReference type="ARBA" id="ARBA00012438"/>
    </source>
</evidence>
<evidence type="ECO:0000256" key="2">
    <source>
        <dbReference type="ARBA" id="ARBA00004314"/>
    </source>
</evidence>
<dbReference type="GO" id="GO:0005524">
    <property type="term" value="F:ATP binding"/>
    <property type="evidence" value="ECO:0007669"/>
    <property type="project" value="UniProtKB-KW"/>
</dbReference>
<keyword evidence="12 16" id="KW-1133">Transmembrane helix</keyword>
<dbReference type="InterPro" id="IPR035965">
    <property type="entry name" value="PAS-like_dom_sf"/>
</dbReference>
<dbReference type="SUPFAM" id="SSF103190">
    <property type="entry name" value="Sensory domain-like"/>
    <property type="match status" value="2"/>
</dbReference>
<evidence type="ECO:0000259" key="17">
    <source>
        <dbReference type="PROSITE" id="PS50109"/>
    </source>
</evidence>
<dbReference type="SUPFAM" id="SSF55874">
    <property type="entry name" value="ATPase domain of HSP90 chaperone/DNA topoisomerase II/histidine kinase"/>
    <property type="match status" value="1"/>
</dbReference>
<dbReference type="CDD" id="cd16922">
    <property type="entry name" value="HATPase_EvgS-ArcB-TorS-like"/>
    <property type="match status" value="1"/>
</dbReference>
<dbReference type="Gene3D" id="3.30.450.20">
    <property type="entry name" value="PAS domain"/>
    <property type="match status" value="3"/>
</dbReference>
<dbReference type="Pfam" id="PF00512">
    <property type="entry name" value="HisKA"/>
    <property type="match status" value="1"/>
</dbReference>
<evidence type="ECO:0000256" key="15">
    <source>
        <dbReference type="SAM" id="Coils"/>
    </source>
</evidence>
<keyword evidence="13" id="KW-0902">Two-component regulatory system</keyword>
<dbReference type="InterPro" id="IPR004358">
    <property type="entry name" value="Sig_transdc_His_kin-like_C"/>
</dbReference>
<accession>A0A5D8QD43</accession>
<evidence type="ECO:0000256" key="11">
    <source>
        <dbReference type="ARBA" id="ARBA00022840"/>
    </source>
</evidence>
<organism evidence="18 19">
    <name type="scientific">Calorimonas adulescens</name>
    <dbReference type="NCBI Taxonomy" id="2606906"/>
    <lineage>
        <taxon>Bacteria</taxon>
        <taxon>Bacillati</taxon>
        <taxon>Bacillota</taxon>
        <taxon>Clostridia</taxon>
        <taxon>Thermoanaerobacterales</taxon>
        <taxon>Thermoanaerobacteraceae</taxon>
        <taxon>Calorimonas</taxon>
    </lineage>
</organism>
<dbReference type="InterPro" id="IPR050736">
    <property type="entry name" value="Sensor_HK_Regulatory"/>
</dbReference>
<dbReference type="InterPro" id="IPR003661">
    <property type="entry name" value="HisK_dim/P_dom"/>
</dbReference>
<dbReference type="SMART" id="SM00387">
    <property type="entry name" value="HATPase_c"/>
    <property type="match status" value="1"/>
</dbReference>
<keyword evidence="7" id="KW-0808">Transferase</keyword>
<comment type="catalytic activity">
    <reaction evidence="1">
        <text>ATP + protein L-histidine = ADP + protein N-phospho-L-histidine.</text>
        <dbReference type="EC" id="2.7.13.3"/>
    </reaction>
</comment>
<dbReference type="AlphaFoldDB" id="A0A5D8QD43"/>
<evidence type="ECO:0000313" key="18">
    <source>
        <dbReference type="EMBL" id="TZE82452.1"/>
    </source>
</evidence>
<dbReference type="Pfam" id="PF21623">
    <property type="entry name" value="HK_sensor_dom_bact"/>
    <property type="match status" value="1"/>
</dbReference>
<dbReference type="SUPFAM" id="SSF47384">
    <property type="entry name" value="Homodimeric domain of signal transducing histidine kinase"/>
    <property type="match status" value="1"/>
</dbReference>
<dbReference type="GO" id="GO:0000155">
    <property type="term" value="F:phosphorelay sensor kinase activity"/>
    <property type="evidence" value="ECO:0007669"/>
    <property type="project" value="InterPro"/>
</dbReference>
<proteinExistence type="predicted"/>
<dbReference type="InterPro" id="IPR036890">
    <property type="entry name" value="HATPase_C_sf"/>
</dbReference>
<dbReference type="InterPro" id="IPR003594">
    <property type="entry name" value="HATPase_dom"/>
</dbReference>
<protein>
    <recommendedName>
        <fullName evidence="4">histidine kinase</fullName>
        <ecNumber evidence="4">2.7.13.3</ecNumber>
    </recommendedName>
</protein>
<keyword evidence="11" id="KW-0067">ATP-binding</keyword>
<dbReference type="FunFam" id="1.10.287.130:FF:000001">
    <property type="entry name" value="Two-component sensor histidine kinase"/>
    <property type="match status" value="1"/>
</dbReference>
<dbReference type="PROSITE" id="PS50109">
    <property type="entry name" value="HIS_KIN"/>
    <property type="match status" value="1"/>
</dbReference>
<dbReference type="PANTHER" id="PTHR43711:SF30">
    <property type="entry name" value="HISTIDINE KINASE"/>
    <property type="match status" value="1"/>
</dbReference>
<dbReference type="InterPro" id="IPR029151">
    <property type="entry name" value="Sensor-like_sf"/>
</dbReference>
<evidence type="ECO:0000256" key="14">
    <source>
        <dbReference type="ARBA" id="ARBA00023136"/>
    </source>
</evidence>
<evidence type="ECO:0000256" key="3">
    <source>
        <dbReference type="ARBA" id="ARBA00004651"/>
    </source>
</evidence>
<dbReference type="Gene3D" id="1.10.287.130">
    <property type="match status" value="1"/>
</dbReference>
<gene>
    <name evidence="18" type="ORF">FWJ32_05455</name>
</gene>
<evidence type="ECO:0000256" key="1">
    <source>
        <dbReference type="ARBA" id="ARBA00000085"/>
    </source>
</evidence>
<evidence type="ECO:0000256" key="5">
    <source>
        <dbReference type="ARBA" id="ARBA00022475"/>
    </source>
</evidence>
<name>A0A5D8QD43_9THEO</name>
<comment type="caution">
    <text evidence="18">The sequence shown here is derived from an EMBL/GenBank/DDBJ whole genome shotgun (WGS) entry which is preliminary data.</text>
</comment>
<evidence type="ECO:0000256" key="6">
    <source>
        <dbReference type="ARBA" id="ARBA00022553"/>
    </source>
</evidence>
<dbReference type="InterPro" id="IPR048760">
    <property type="entry name" value="VP0354-like_sensor_dom"/>
</dbReference>
<reference evidence="18 19" key="1">
    <citation type="submission" date="2019-08" db="EMBL/GenBank/DDBJ databases">
        <title>Calorimonas adulescens gen. nov., sp. nov., an anaerobic thermophilic bacterium from Sakhalin hot spring.</title>
        <authorList>
            <person name="Khomyakova M.A."/>
            <person name="Merkel A.Y."/>
            <person name="Novikov A."/>
            <person name="Bonch-Osmolovskaya E.A."/>
            <person name="Slobodkin A.I."/>
        </authorList>
    </citation>
    <scope>NUCLEOTIDE SEQUENCE [LARGE SCALE GENOMIC DNA]</scope>
    <source>
        <strain evidence="18 19">A05MB</strain>
    </source>
</reference>
<dbReference type="CDD" id="cd00082">
    <property type="entry name" value="HisKA"/>
    <property type="match status" value="1"/>
</dbReference>
<evidence type="ECO:0000256" key="9">
    <source>
        <dbReference type="ARBA" id="ARBA00022741"/>
    </source>
</evidence>
<dbReference type="SMART" id="SM00388">
    <property type="entry name" value="HisKA"/>
    <property type="match status" value="1"/>
</dbReference>
<keyword evidence="9" id="KW-0547">Nucleotide-binding</keyword>
<keyword evidence="14 16" id="KW-0472">Membrane</keyword>
<evidence type="ECO:0000256" key="7">
    <source>
        <dbReference type="ARBA" id="ARBA00022679"/>
    </source>
</evidence>
<dbReference type="InterPro" id="IPR005467">
    <property type="entry name" value="His_kinase_dom"/>
</dbReference>
<dbReference type="SUPFAM" id="SSF55785">
    <property type="entry name" value="PYP-like sensor domain (PAS domain)"/>
    <property type="match status" value="1"/>
</dbReference>
<evidence type="ECO:0000256" key="16">
    <source>
        <dbReference type="SAM" id="Phobius"/>
    </source>
</evidence>
<dbReference type="PRINTS" id="PR00344">
    <property type="entry name" value="BCTRLSENSOR"/>
</dbReference>
<dbReference type="GO" id="GO:0045121">
    <property type="term" value="C:membrane raft"/>
    <property type="evidence" value="ECO:0007669"/>
    <property type="project" value="UniProtKB-SubCell"/>
</dbReference>
<evidence type="ECO:0000256" key="10">
    <source>
        <dbReference type="ARBA" id="ARBA00022777"/>
    </source>
</evidence>